<dbReference type="FunFam" id="3.40.50.1240:FF:000014">
    <property type="entry name" value="Multiple inositol polyphosphate phosphatase 1"/>
    <property type="match status" value="1"/>
</dbReference>
<comment type="caution">
    <text evidence="17">The sequence shown here is derived from an EMBL/GenBank/DDBJ whole genome shotgun (WGS) entry which is preliminary data.</text>
</comment>
<dbReference type="InterPro" id="IPR016274">
    <property type="entry name" value="Histidine_acid_Pase_euk"/>
</dbReference>
<dbReference type="PANTHER" id="PTHR20963:SF51">
    <property type="entry name" value="MULTIPLE INOSITOL POLYPHOSPHATE PHOSPHATASE 1"/>
    <property type="match status" value="1"/>
</dbReference>
<evidence type="ECO:0000256" key="9">
    <source>
        <dbReference type="ARBA" id="ARBA00023136"/>
    </source>
</evidence>
<protein>
    <recommendedName>
        <fullName evidence="5">Multiple inositol polyphosphate phosphatase 1</fullName>
        <ecNumber evidence="4">3.1.3.62</ecNumber>
        <ecNumber evidence="3">3.1.3.80</ecNumber>
    </recommendedName>
    <alternativeName>
        <fullName evidence="11">2,3-bisphosphoglycerate 3-phosphatase</fullName>
    </alternativeName>
</protein>
<sequence>MATSRKWSIRVSTGLLVIFLNENKKLRHLGSITPYRFIANNNVTEPEFKGCTPTKIWAVIRHGTRNPSAELIEEIKINLTSIRDEILLYSNLSQNHVDALKHWNFSLSKHEASELRQEGEKEMLLLAQRMQKRYPSLFPSVYNNQTFLFKYTASERTNDSAQGFATGLFGHEGAKNVVYDNSKEANFLLRFYKFCKKWIVQVKDNPNSYVEQGLFDRSSVMVSAIKELKEKLNLTKLTKDHVQLIYSTCGFETAWNEGNSIWCNFLPLELMKILEFSENVKSYYVHGYAHNITYEQACPLFNDMIKHFTREDPFPTTAMYFTHSGTILKFLAHLGLYKSNQPLKHTDYKNGTYKWNESRLDAFGSNIEFVLYSCDGQHKVAAYHQERIVELPNCTKLCDLDSLKKIYRKSINCEFDTMCKL</sequence>
<dbReference type="SUPFAM" id="SSF53254">
    <property type="entry name" value="Phosphoglycerate mutase-like"/>
    <property type="match status" value="1"/>
</dbReference>
<evidence type="ECO:0000256" key="13">
    <source>
        <dbReference type="ARBA" id="ARBA00043671"/>
    </source>
</evidence>
<keyword evidence="10" id="KW-0325">Glycoprotein</keyword>
<name>A0AAN7P5Q1_9COLE</name>
<evidence type="ECO:0000256" key="5">
    <source>
        <dbReference type="ARBA" id="ARBA00018097"/>
    </source>
</evidence>
<dbReference type="PIRSF" id="PIRSF000894">
    <property type="entry name" value="Acid_phosphatase"/>
    <property type="match status" value="1"/>
</dbReference>
<dbReference type="GO" id="GO:0034417">
    <property type="term" value="F:bisphosphoglycerate 3-phosphatase activity"/>
    <property type="evidence" value="ECO:0007669"/>
    <property type="project" value="UniProtKB-EC"/>
</dbReference>
<evidence type="ECO:0000256" key="15">
    <source>
        <dbReference type="ARBA" id="ARBA00043832"/>
    </source>
</evidence>
<comment type="catalytic activity">
    <reaction evidence="13">
        <text>1D-myo-inositol 1,2,4,5,6-pentakisphosphate + H2O = 1D-myo-inositol 1,2,5,6-tetrakisphosphate + phosphate</text>
        <dbReference type="Rhea" id="RHEA:77115"/>
        <dbReference type="ChEBI" id="CHEBI:15377"/>
        <dbReference type="ChEBI" id="CHEBI:43474"/>
        <dbReference type="ChEBI" id="CHEBI:57798"/>
        <dbReference type="ChEBI" id="CHEBI:195535"/>
        <dbReference type="EC" id="3.1.3.62"/>
    </reaction>
    <physiologicalReaction direction="left-to-right" evidence="13">
        <dbReference type="Rhea" id="RHEA:77116"/>
    </physiologicalReaction>
</comment>
<feature type="disulfide bond" evidence="16">
    <location>
        <begin position="249"/>
        <end position="263"/>
    </location>
</feature>
<evidence type="ECO:0000256" key="7">
    <source>
        <dbReference type="ARBA" id="ARBA00022729"/>
    </source>
</evidence>
<evidence type="ECO:0000256" key="16">
    <source>
        <dbReference type="PIRSR" id="PIRSR000894-2"/>
    </source>
</evidence>
<dbReference type="Pfam" id="PF00328">
    <property type="entry name" value="His_Phos_2"/>
    <property type="match status" value="1"/>
</dbReference>
<evidence type="ECO:0000256" key="2">
    <source>
        <dbReference type="ARBA" id="ARBA00008422"/>
    </source>
</evidence>
<dbReference type="InterPro" id="IPR000560">
    <property type="entry name" value="His_Pase_clade-2"/>
</dbReference>
<proteinExistence type="inferred from homology"/>
<organism evidence="17 18">
    <name type="scientific">Aquatica leii</name>
    <dbReference type="NCBI Taxonomy" id="1421715"/>
    <lineage>
        <taxon>Eukaryota</taxon>
        <taxon>Metazoa</taxon>
        <taxon>Ecdysozoa</taxon>
        <taxon>Arthropoda</taxon>
        <taxon>Hexapoda</taxon>
        <taxon>Insecta</taxon>
        <taxon>Pterygota</taxon>
        <taxon>Neoptera</taxon>
        <taxon>Endopterygota</taxon>
        <taxon>Coleoptera</taxon>
        <taxon>Polyphaga</taxon>
        <taxon>Elateriformia</taxon>
        <taxon>Elateroidea</taxon>
        <taxon>Lampyridae</taxon>
        <taxon>Luciolinae</taxon>
        <taxon>Aquatica</taxon>
    </lineage>
</organism>
<dbReference type="AlphaFoldDB" id="A0AAN7P5Q1"/>
<dbReference type="EMBL" id="JARPUR010000005">
    <property type="protein sequence ID" value="KAK4876263.1"/>
    <property type="molecule type" value="Genomic_DNA"/>
</dbReference>
<reference evidence="18" key="1">
    <citation type="submission" date="2023-01" db="EMBL/GenBank/DDBJ databases">
        <title>Key to firefly adult light organ development and bioluminescence: homeobox transcription factors regulate luciferase expression and transportation to peroxisome.</title>
        <authorList>
            <person name="Fu X."/>
        </authorList>
    </citation>
    <scope>NUCLEOTIDE SEQUENCE [LARGE SCALE GENOMIC DNA]</scope>
</reference>
<evidence type="ECO:0000256" key="14">
    <source>
        <dbReference type="ARBA" id="ARBA00043691"/>
    </source>
</evidence>
<keyword evidence="7" id="KW-0732">Signal</keyword>
<dbReference type="GO" id="GO:0052745">
    <property type="term" value="F:inositol phosphate phosphatase activity"/>
    <property type="evidence" value="ECO:0007669"/>
    <property type="project" value="TreeGrafter"/>
</dbReference>
<evidence type="ECO:0000256" key="1">
    <source>
        <dbReference type="ARBA" id="ARBA00004236"/>
    </source>
</evidence>
<keyword evidence="16" id="KW-1015">Disulfide bond</keyword>
<comment type="similarity">
    <text evidence="2">Belongs to the histidine acid phosphatase family. MINPP1 subfamily.</text>
</comment>
<evidence type="ECO:0000256" key="11">
    <source>
        <dbReference type="ARBA" id="ARBA00031642"/>
    </source>
</evidence>
<dbReference type="EC" id="3.1.3.80" evidence="3"/>
<accession>A0AAN7P5Q1</accession>
<evidence type="ECO:0000256" key="6">
    <source>
        <dbReference type="ARBA" id="ARBA00022475"/>
    </source>
</evidence>
<evidence type="ECO:0000313" key="17">
    <source>
        <dbReference type="EMBL" id="KAK4876263.1"/>
    </source>
</evidence>
<dbReference type="Proteomes" id="UP001353858">
    <property type="component" value="Unassembled WGS sequence"/>
</dbReference>
<feature type="disulfide bond" evidence="16">
    <location>
        <begin position="394"/>
        <end position="398"/>
    </location>
</feature>
<keyword evidence="8" id="KW-0378">Hydrolase</keyword>
<evidence type="ECO:0000256" key="12">
    <source>
        <dbReference type="ARBA" id="ARBA00043668"/>
    </source>
</evidence>
<dbReference type="GO" id="GO:0003993">
    <property type="term" value="F:acid phosphatase activity"/>
    <property type="evidence" value="ECO:0007669"/>
    <property type="project" value="TreeGrafter"/>
</dbReference>
<gene>
    <name evidence="17" type="ORF">RN001_012685</name>
</gene>
<keyword evidence="9" id="KW-0472">Membrane</keyword>
<evidence type="ECO:0000313" key="18">
    <source>
        <dbReference type="Proteomes" id="UP001353858"/>
    </source>
</evidence>
<dbReference type="PANTHER" id="PTHR20963">
    <property type="entry name" value="MULTIPLE INOSITOL POLYPHOSPHATE PHOSPHATASE-RELATED"/>
    <property type="match status" value="1"/>
</dbReference>
<feature type="disulfide bond" evidence="16">
    <location>
        <begin position="51"/>
        <end position="374"/>
    </location>
</feature>
<dbReference type="Gene3D" id="3.40.50.1240">
    <property type="entry name" value="Phosphoglycerate mutase-like"/>
    <property type="match status" value="1"/>
</dbReference>
<evidence type="ECO:0000256" key="3">
    <source>
        <dbReference type="ARBA" id="ARBA00012976"/>
    </source>
</evidence>
<dbReference type="CDD" id="cd07061">
    <property type="entry name" value="HP_HAP_like"/>
    <property type="match status" value="1"/>
</dbReference>
<evidence type="ECO:0000256" key="8">
    <source>
        <dbReference type="ARBA" id="ARBA00022801"/>
    </source>
</evidence>
<keyword evidence="18" id="KW-1185">Reference proteome</keyword>
<comment type="catalytic activity">
    <reaction evidence="15">
        <text>(2R)-2,3-bisphosphoglycerate + H2O = (2R)-2-phosphoglycerate + phosphate</text>
        <dbReference type="Rhea" id="RHEA:27381"/>
        <dbReference type="ChEBI" id="CHEBI:15377"/>
        <dbReference type="ChEBI" id="CHEBI:43474"/>
        <dbReference type="ChEBI" id="CHEBI:58248"/>
        <dbReference type="ChEBI" id="CHEBI:58289"/>
        <dbReference type="EC" id="3.1.3.80"/>
    </reaction>
    <physiologicalReaction direction="left-to-right" evidence="15">
        <dbReference type="Rhea" id="RHEA:27382"/>
    </physiologicalReaction>
</comment>
<comment type="subcellular location">
    <subcellularLocation>
        <location evidence="1">Cell membrane</location>
    </subcellularLocation>
</comment>
<dbReference type="EC" id="3.1.3.62" evidence="4"/>
<dbReference type="InterPro" id="IPR029033">
    <property type="entry name" value="His_PPase_superfam"/>
</dbReference>
<comment type="catalytic activity">
    <reaction evidence="12">
        <text>1D-myo-inositol 1,2,5,6-tetrakisphosphate + H2O = 1D-myo-inositol 1,2,6-trisphosphate + phosphate</text>
        <dbReference type="Rhea" id="RHEA:77119"/>
        <dbReference type="ChEBI" id="CHEBI:15377"/>
        <dbReference type="ChEBI" id="CHEBI:43474"/>
        <dbReference type="ChEBI" id="CHEBI:195535"/>
        <dbReference type="ChEBI" id="CHEBI:195537"/>
        <dbReference type="EC" id="3.1.3.62"/>
    </reaction>
    <physiologicalReaction direction="left-to-right" evidence="12">
        <dbReference type="Rhea" id="RHEA:77120"/>
    </physiologicalReaction>
</comment>
<evidence type="ECO:0000256" key="10">
    <source>
        <dbReference type="ARBA" id="ARBA00023180"/>
    </source>
</evidence>
<keyword evidence="6" id="KW-1003">Cell membrane</keyword>
<evidence type="ECO:0000256" key="4">
    <source>
        <dbReference type="ARBA" id="ARBA00013040"/>
    </source>
</evidence>
<dbReference type="GO" id="GO:0005886">
    <property type="term" value="C:plasma membrane"/>
    <property type="evidence" value="ECO:0007669"/>
    <property type="project" value="UniProtKB-SubCell"/>
</dbReference>
<comment type="catalytic activity">
    <reaction evidence="14">
        <text>1D-myo-inositol hexakisphosphate + H2O = 1D-myo-inositol 1,2,4,5,6-pentakisphosphate + phosphate</text>
        <dbReference type="Rhea" id="RHEA:16989"/>
        <dbReference type="ChEBI" id="CHEBI:15377"/>
        <dbReference type="ChEBI" id="CHEBI:43474"/>
        <dbReference type="ChEBI" id="CHEBI:57798"/>
        <dbReference type="ChEBI" id="CHEBI:58130"/>
        <dbReference type="EC" id="3.1.3.62"/>
    </reaction>
    <physiologicalReaction direction="left-to-right" evidence="14">
        <dbReference type="Rhea" id="RHEA:16990"/>
    </physiologicalReaction>
</comment>